<evidence type="ECO:0000256" key="3">
    <source>
        <dbReference type="ARBA" id="ARBA00023224"/>
    </source>
</evidence>
<evidence type="ECO:0000259" key="6">
    <source>
        <dbReference type="PROSITE" id="PS50111"/>
    </source>
</evidence>
<dbReference type="PROSITE" id="PS50192">
    <property type="entry name" value="T_SNARE"/>
    <property type="match status" value="1"/>
</dbReference>
<reference evidence="9" key="1">
    <citation type="journal article" date="2019" name="Int. J. Syst. Evol. Microbiol.">
        <title>The Global Catalogue of Microorganisms (GCM) 10K type strain sequencing project: providing services to taxonomists for standard genome sequencing and annotation.</title>
        <authorList>
            <consortium name="The Broad Institute Genomics Platform"/>
            <consortium name="The Broad Institute Genome Sequencing Center for Infectious Disease"/>
            <person name="Wu L."/>
            <person name="Ma J."/>
        </authorList>
    </citation>
    <scope>NUCLEOTIDE SEQUENCE [LARGE SCALE GENOMIC DNA]</scope>
    <source>
        <strain evidence="9">CGMCC 1.10188</strain>
    </source>
</reference>
<evidence type="ECO:0000313" key="8">
    <source>
        <dbReference type="EMBL" id="GGB39250.1"/>
    </source>
</evidence>
<keyword evidence="2" id="KW-1003">Cell membrane</keyword>
<keyword evidence="9" id="KW-1185">Reference proteome</keyword>
<dbReference type="InterPro" id="IPR012292">
    <property type="entry name" value="Globin/Proto"/>
</dbReference>
<organism evidence="8 9">
    <name type="scientific">Tistrella bauzanensis</name>
    <dbReference type="NCBI Taxonomy" id="657419"/>
    <lineage>
        <taxon>Bacteria</taxon>
        <taxon>Pseudomonadati</taxon>
        <taxon>Pseudomonadota</taxon>
        <taxon>Alphaproteobacteria</taxon>
        <taxon>Geminicoccales</taxon>
        <taxon>Geminicoccaceae</taxon>
        <taxon>Tistrella</taxon>
    </lineage>
</organism>
<dbReference type="InterPro" id="IPR004090">
    <property type="entry name" value="Chemotax_Me-accpt_rcpt"/>
</dbReference>
<dbReference type="InterPro" id="IPR044398">
    <property type="entry name" value="Globin-sensor_dom"/>
</dbReference>
<dbReference type="SUPFAM" id="SSF46458">
    <property type="entry name" value="Globin-like"/>
    <property type="match status" value="1"/>
</dbReference>
<dbReference type="Proteomes" id="UP000603352">
    <property type="component" value="Unassembled WGS sequence"/>
</dbReference>
<dbReference type="Pfam" id="PF00015">
    <property type="entry name" value="MCPsignal"/>
    <property type="match status" value="1"/>
</dbReference>
<keyword evidence="2" id="KW-0472">Membrane</keyword>
<sequence length="455" mass="48208">MVRIAMTSPVTTSVLDTDRLRFLGLDARTVADLALVRPVLEAEIEGLLDLFYKTLATFPPMRALIDKPGMVDHLKQAQKIHWTALVSGRFDADYAARAARIGNAHVRIGLEPRWYIGGYQLVLQKLLAALSHSYRWSQDKRDRAQAAITRVVFLDMDMAIDQYIHGIMGQVHDARIQAASDLDSSIRSVVHDLTETVGRLSGASHGLTSAADMARNEAGSVAGAAEQAAVNVDAVAAASEELSRSISGIADQVSRSSGIARQAVTDAEQTTSTVSGMLGAAEKVGEIVQLISDIAEQTNLLALNATIEAARAGSAGKGFAVVAGEVKNLAAQTARATEDIGSQVGNMREVAAATAQSIGKIAETIRQMNEIATGIAEAVEQQSAATRDIALNIQQVSSGTREVTRGVAGIERVNSETKTAADDVAETATALNQRAKHLAAEMDGFMQRLRKGTGA</sequence>
<feature type="domain" description="Methyl-accepting transducer" evidence="6">
    <location>
        <begin position="196"/>
        <end position="432"/>
    </location>
</feature>
<dbReference type="SMART" id="SM00283">
    <property type="entry name" value="MA"/>
    <property type="match status" value="1"/>
</dbReference>
<dbReference type="Gene3D" id="1.10.287.950">
    <property type="entry name" value="Methyl-accepting chemotaxis protein"/>
    <property type="match status" value="1"/>
</dbReference>
<evidence type="ECO:0000313" key="9">
    <source>
        <dbReference type="Proteomes" id="UP000603352"/>
    </source>
</evidence>
<keyword evidence="2" id="KW-0997">Cell inner membrane</keyword>
<dbReference type="Gene3D" id="1.10.490.10">
    <property type="entry name" value="Globins"/>
    <property type="match status" value="1"/>
</dbReference>
<dbReference type="PANTHER" id="PTHR32089">
    <property type="entry name" value="METHYL-ACCEPTING CHEMOTAXIS PROTEIN MCPB"/>
    <property type="match status" value="1"/>
</dbReference>
<proteinExistence type="inferred from homology"/>
<dbReference type="SUPFAM" id="SSF58104">
    <property type="entry name" value="Methyl-accepting chemotaxis protein (MCP) signaling domain"/>
    <property type="match status" value="1"/>
</dbReference>
<dbReference type="InterPro" id="IPR009050">
    <property type="entry name" value="Globin-like_sf"/>
</dbReference>
<dbReference type="EMBL" id="BMDZ01000020">
    <property type="protein sequence ID" value="GGB39250.1"/>
    <property type="molecule type" value="Genomic_DNA"/>
</dbReference>
<dbReference type="PANTHER" id="PTHR32089:SF112">
    <property type="entry name" value="LYSOZYME-LIKE PROTEIN-RELATED"/>
    <property type="match status" value="1"/>
</dbReference>
<protein>
    <submittedName>
        <fullName evidence="8">Chemotaxis protein</fullName>
    </submittedName>
</protein>
<evidence type="ECO:0000256" key="2">
    <source>
        <dbReference type="ARBA" id="ARBA00022519"/>
    </source>
</evidence>
<keyword evidence="3 5" id="KW-0807">Transducer</keyword>
<dbReference type="InterPro" id="IPR000727">
    <property type="entry name" value="T_SNARE_dom"/>
</dbReference>
<name>A0ABQ1IHA5_9PROT</name>
<dbReference type="PRINTS" id="PR00260">
    <property type="entry name" value="CHEMTRNSDUCR"/>
</dbReference>
<evidence type="ECO:0000256" key="4">
    <source>
        <dbReference type="ARBA" id="ARBA00029447"/>
    </source>
</evidence>
<gene>
    <name evidence="8" type="ORF">GCM10011505_21040</name>
</gene>
<evidence type="ECO:0000256" key="1">
    <source>
        <dbReference type="ARBA" id="ARBA00004429"/>
    </source>
</evidence>
<dbReference type="InterPro" id="IPR039379">
    <property type="entry name" value="Protoglobin_sensor_dom"/>
</dbReference>
<dbReference type="CDD" id="cd01068">
    <property type="entry name" value="globin_sensor"/>
    <property type="match status" value="1"/>
</dbReference>
<comment type="subcellular location">
    <subcellularLocation>
        <location evidence="1">Cell inner membrane</location>
        <topology evidence="1">Multi-pass membrane protein</topology>
    </subcellularLocation>
</comment>
<comment type="similarity">
    <text evidence="4">Belongs to the methyl-accepting chemotaxis (MCP) protein family.</text>
</comment>
<dbReference type="InterPro" id="IPR004089">
    <property type="entry name" value="MCPsignal_dom"/>
</dbReference>
<comment type="caution">
    <text evidence="8">The sequence shown here is derived from an EMBL/GenBank/DDBJ whole genome shotgun (WGS) entry which is preliminary data.</text>
</comment>
<evidence type="ECO:0000259" key="7">
    <source>
        <dbReference type="PROSITE" id="PS50192"/>
    </source>
</evidence>
<feature type="domain" description="T-SNARE coiled-coil homology" evidence="7">
    <location>
        <begin position="348"/>
        <end position="410"/>
    </location>
</feature>
<accession>A0ABQ1IHA5</accession>
<dbReference type="PROSITE" id="PS50111">
    <property type="entry name" value="CHEMOTAXIS_TRANSDUC_2"/>
    <property type="match status" value="1"/>
</dbReference>
<dbReference type="Pfam" id="PF11563">
    <property type="entry name" value="Protoglobin"/>
    <property type="match status" value="1"/>
</dbReference>
<evidence type="ECO:0000256" key="5">
    <source>
        <dbReference type="PROSITE-ProRule" id="PRU00284"/>
    </source>
</evidence>